<keyword evidence="8" id="KW-1185">Reference proteome</keyword>
<sequence length="294" mass="32858">MRFNFNHLHYFHIVASEGSLARAAERLGLAQSTLSTQVRQLERDLEGELFHRNPDGMRLTDLGRQVFRHTDVMFRASDRLAEIFNADGEDVPQSFLVGVDASVSSSTAATFLVPILELEGCFPRVFSGNTDSLLRLMLADEVDLVLLHQEPPFSKDRGIEVVEVHTPSLVGVCARNVLKEGEHCLDKVPLLQYPPTSPYRWYIESYLREHSLHPTILGEVADVSLMLAAVLKGVCAAFIPSSVINAANLGGELNRFAQLDRLEARIFAIYRELQASQTVHRAVRSLIETHQTQV</sequence>
<evidence type="ECO:0000313" key="7">
    <source>
        <dbReference type="EMBL" id="ACY17321.1"/>
    </source>
</evidence>
<dbReference type="Gene3D" id="3.40.190.290">
    <property type="match status" value="1"/>
</dbReference>
<dbReference type="OrthoDB" id="5317428at2"/>
<organism evidence="7 8">
    <name type="scientific">Haliangium ochraceum (strain DSM 14365 / JCM 11303 / SMP-2)</name>
    <dbReference type="NCBI Taxonomy" id="502025"/>
    <lineage>
        <taxon>Bacteria</taxon>
        <taxon>Pseudomonadati</taxon>
        <taxon>Myxococcota</taxon>
        <taxon>Polyangia</taxon>
        <taxon>Haliangiales</taxon>
        <taxon>Kofleriaceae</taxon>
        <taxon>Haliangium</taxon>
    </lineage>
</organism>
<dbReference type="AlphaFoldDB" id="D0LSU9"/>
<keyword evidence="5" id="KW-0804">Transcription</keyword>
<dbReference type="Gene3D" id="1.10.10.10">
    <property type="entry name" value="Winged helix-like DNA-binding domain superfamily/Winged helix DNA-binding domain"/>
    <property type="match status" value="1"/>
</dbReference>
<dbReference type="GO" id="GO:0003677">
    <property type="term" value="F:DNA binding"/>
    <property type="evidence" value="ECO:0007669"/>
    <property type="project" value="UniProtKB-KW"/>
</dbReference>
<accession>D0LSU9</accession>
<dbReference type="Pfam" id="PF03466">
    <property type="entry name" value="LysR_substrate"/>
    <property type="match status" value="1"/>
</dbReference>
<keyword evidence="4" id="KW-0010">Activator</keyword>
<dbReference type="SUPFAM" id="SSF53850">
    <property type="entry name" value="Periplasmic binding protein-like II"/>
    <property type="match status" value="1"/>
</dbReference>
<evidence type="ECO:0000313" key="8">
    <source>
        <dbReference type="Proteomes" id="UP000001880"/>
    </source>
</evidence>
<dbReference type="HOGENOM" id="CLU_039613_9_0_7"/>
<evidence type="ECO:0000256" key="1">
    <source>
        <dbReference type="ARBA" id="ARBA00009437"/>
    </source>
</evidence>
<dbReference type="eggNOG" id="COG0583">
    <property type="taxonomic scope" value="Bacteria"/>
</dbReference>
<protein>
    <submittedName>
        <fullName evidence="7">Transcriptional regulator, LysR family</fullName>
    </submittedName>
</protein>
<evidence type="ECO:0000259" key="6">
    <source>
        <dbReference type="PROSITE" id="PS50931"/>
    </source>
</evidence>
<evidence type="ECO:0000256" key="3">
    <source>
        <dbReference type="ARBA" id="ARBA00023125"/>
    </source>
</evidence>
<dbReference type="InterPro" id="IPR000847">
    <property type="entry name" value="LysR_HTH_N"/>
</dbReference>
<dbReference type="KEGG" id="hoh:Hoch_4831"/>
<dbReference type="PANTHER" id="PTHR30293">
    <property type="entry name" value="TRANSCRIPTIONAL REGULATORY PROTEIN NAC-RELATED"/>
    <property type="match status" value="1"/>
</dbReference>
<proteinExistence type="inferred from homology"/>
<name>D0LSU9_HALO1</name>
<dbReference type="InterPro" id="IPR036388">
    <property type="entry name" value="WH-like_DNA-bd_sf"/>
</dbReference>
<evidence type="ECO:0000256" key="2">
    <source>
        <dbReference type="ARBA" id="ARBA00023015"/>
    </source>
</evidence>
<dbReference type="PRINTS" id="PR00039">
    <property type="entry name" value="HTHLYSR"/>
</dbReference>
<dbReference type="CDD" id="cd05466">
    <property type="entry name" value="PBP2_LTTR_substrate"/>
    <property type="match status" value="1"/>
</dbReference>
<dbReference type="PANTHER" id="PTHR30293:SF2">
    <property type="entry name" value="TRANSCRIPTIONAL ACTIVATOR PROTEIN NHAR"/>
    <property type="match status" value="1"/>
</dbReference>
<dbReference type="InterPro" id="IPR005119">
    <property type="entry name" value="LysR_subst-bd"/>
</dbReference>
<dbReference type="PROSITE" id="PS50931">
    <property type="entry name" value="HTH_LYSR"/>
    <property type="match status" value="1"/>
</dbReference>
<dbReference type="EMBL" id="CP001804">
    <property type="protein sequence ID" value="ACY17321.1"/>
    <property type="molecule type" value="Genomic_DNA"/>
</dbReference>
<dbReference type="Proteomes" id="UP000001880">
    <property type="component" value="Chromosome"/>
</dbReference>
<dbReference type="GO" id="GO:2000142">
    <property type="term" value="P:regulation of DNA-templated transcription initiation"/>
    <property type="evidence" value="ECO:0007669"/>
    <property type="project" value="TreeGrafter"/>
</dbReference>
<gene>
    <name evidence="7" type="ordered locus">Hoch_4831</name>
</gene>
<dbReference type="FunFam" id="1.10.10.10:FF:000001">
    <property type="entry name" value="LysR family transcriptional regulator"/>
    <property type="match status" value="1"/>
</dbReference>
<comment type="similarity">
    <text evidence="1">Belongs to the LysR transcriptional regulatory family.</text>
</comment>
<dbReference type="GO" id="GO:0003700">
    <property type="term" value="F:DNA-binding transcription factor activity"/>
    <property type="evidence" value="ECO:0007669"/>
    <property type="project" value="InterPro"/>
</dbReference>
<dbReference type="STRING" id="502025.Hoch_4831"/>
<dbReference type="SUPFAM" id="SSF46785">
    <property type="entry name" value="Winged helix' DNA-binding domain"/>
    <property type="match status" value="1"/>
</dbReference>
<dbReference type="Pfam" id="PF00126">
    <property type="entry name" value="HTH_1"/>
    <property type="match status" value="1"/>
</dbReference>
<keyword evidence="3" id="KW-0238">DNA-binding</keyword>
<reference evidence="7 8" key="1">
    <citation type="journal article" date="2010" name="Stand. Genomic Sci.">
        <title>Complete genome sequence of Haliangium ochraceum type strain (SMP-2).</title>
        <authorList>
            <consortium name="US DOE Joint Genome Institute (JGI-PGF)"/>
            <person name="Ivanova N."/>
            <person name="Daum C."/>
            <person name="Lang E."/>
            <person name="Abt B."/>
            <person name="Kopitz M."/>
            <person name="Saunders E."/>
            <person name="Lapidus A."/>
            <person name="Lucas S."/>
            <person name="Glavina Del Rio T."/>
            <person name="Nolan M."/>
            <person name="Tice H."/>
            <person name="Copeland A."/>
            <person name="Cheng J.F."/>
            <person name="Chen F."/>
            <person name="Bruce D."/>
            <person name="Goodwin L."/>
            <person name="Pitluck S."/>
            <person name="Mavromatis K."/>
            <person name="Pati A."/>
            <person name="Mikhailova N."/>
            <person name="Chen A."/>
            <person name="Palaniappan K."/>
            <person name="Land M."/>
            <person name="Hauser L."/>
            <person name="Chang Y.J."/>
            <person name="Jeffries C.D."/>
            <person name="Detter J.C."/>
            <person name="Brettin T."/>
            <person name="Rohde M."/>
            <person name="Goker M."/>
            <person name="Bristow J."/>
            <person name="Markowitz V."/>
            <person name="Eisen J.A."/>
            <person name="Hugenholtz P."/>
            <person name="Kyrpides N.C."/>
            <person name="Klenk H.P."/>
        </authorList>
    </citation>
    <scope>NUCLEOTIDE SEQUENCE [LARGE SCALE GENOMIC DNA]</scope>
    <source>
        <strain evidence="8">DSM 14365 / CIP 107738 / JCM 11303 / AJ 13395 / SMP-2</strain>
    </source>
</reference>
<feature type="domain" description="HTH lysR-type" evidence="6">
    <location>
        <begin position="3"/>
        <end position="60"/>
    </location>
</feature>
<evidence type="ECO:0000256" key="4">
    <source>
        <dbReference type="ARBA" id="ARBA00023159"/>
    </source>
</evidence>
<dbReference type="RefSeq" id="WP_012829919.1">
    <property type="nucleotide sequence ID" value="NC_013440.1"/>
</dbReference>
<keyword evidence="2" id="KW-0805">Transcription regulation</keyword>
<evidence type="ECO:0000256" key="5">
    <source>
        <dbReference type="ARBA" id="ARBA00023163"/>
    </source>
</evidence>
<dbReference type="InterPro" id="IPR036390">
    <property type="entry name" value="WH_DNA-bd_sf"/>
</dbReference>